<feature type="compositionally biased region" description="Basic and acidic residues" evidence="3">
    <location>
        <begin position="76"/>
        <end position="86"/>
    </location>
</feature>
<feature type="compositionally biased region" description="Basic and acidic residues" evidence="3">
    <location>
        <begin position="53"/>
        <end position="64"/>
    </location>
</feature>
<dbReference type="Proteomes" id="UP000677054">
    <property type="component" value="Unassembled WGS sequence"/>
</dbReference>
<proteinExistence type="predicted"/>
<evidence type="ECO:0000256" key="2">
    <source>
        <dbReference type="ARBA" id="ARBA00023180"/>
    </source>
</evidence>
<reference evidence="5" key="1">
    <citation type="submission" date="2020-11" db="EMBL/GenBank/DDBJ databases">
        <authorList>
            <person name="Tran Van P."/>
        </authorList>
    </citation>
    <scope>NUCLEOTIDE SEQUENCE</scope>
</reference>
<dbReference type="InterPro" id="IPR050975">
    <property type="entry name" value="Sleep_regulator"/>
</dbReference>
<accession>A0A7R9FTR7</accession>
<keyword evidence="4" id="KW-1133">Transmembrane helix</keyword>
<keyword evidence="4" id="KW-0472">Membrane</keyword>
<evidence type="ECO:0008006" key="7">
    <source>
        <dbReference type="Google" id="ProtNLM"/>
    </source>
</evidence>
<dbReference type="GO" id="GO:0032222">
    <property type="term" value="P:regulation of synaptic transmission, cholinergic"/>
    <property type="evidence" value="ECO:0007669"/>
    <property type="project" value="InterPro"/>
</dbReference>
<keyword evidence="6" id="KW-1185">Reference proteome</keyword>
<dbReference type="InterPro" id="IPR031424">
    <property type="entry name" value="QVR-like"/>
</dbReference>
<sequence>HRACRKPNEAESLNPSTDLKEYLLLISLGMLFFLLVWVAGTCALRIATRKGEGRRDPVEARAEGGGEGMAPSVDRPWNDRVGRLNREAGNVPSGSGSGLVRRCFECRSRGEKGDCRDPFLFNLTSLLGAGAEGDKATGISTSPCASGWCEKILEGGQGTDDFDQATHRRCLLRGPPDGQERCAQAIKEGRKVFTCFCHGDLCNHAVHISLSSHLLFLLIPLALLHF</sequence>
<dbReference type="PANTHER" id="PTHR33562:SF22">
    <property type="entry name" value="PROTEIN QUIVER"/>
    <property type="match status" value="1"/>
</dbReference>
<evidence type="ECO:0000256" key="4">
    <source>
        <dbReference type="SAM" id="Phobius"/>
    </source>
</evidence>
<dbReference type="PANTHER" id="PTHR33562">
    <property type="entry name" value="ATILLA, ISOFORM B-RELATED-RELATED"/>
    <property type="match status" value="1"/>
</dbReference>
<keyword evidence="4" id="KW-0812">Transmembrane</keyword>
<protein>
    <recommendedName>
        <fullName evidence="7">Protein sleepless</fullName>
    </recommendedName>
</protein>
<gene>
    <name evidence="5" type="ORF">DSTB1V02_LOCUS14005</name>
</gene>
<evidence type="ECO:0000313" key="6">
    <source>
        <dbReference type="Proteomes" id="UP000677054"/>
    </source>
</evidence>
<evidence type="ECO:0000256" key="3">
    <source>
        <dbReference type="SAM" id="MobiDB-lite"/>
    </source>
</evidence>
<evidence type="ECO:0000256" key="1">
    <source>
        <dbReference type="ARBA" id="ARBA00022729"/>
    </source>
</evidence>
<dbReference type="GO" id="GO:0030431">
    <property type="term" value="P:sleep"/>
    <property type="evidence" value="ECO:0007669"/>
    <property type="project" value="InterPro"/>
</dbReference>
<dbReference type="EMBL" id="CAJPEV010008587">
    <property type="protein sequence ID" value="CAG0905340.1"/>
    <property type="molecule type" value="Genomic_DNA"/>
</dbReference>
<dbReference type="Pfam" id="PF17064">
    <property type="entry name" value="QVR"/>
    <property type="match status" value="1"/>
</dbReference>
<dbReference type="CDD" id="cd23589">
    <property type="entry name" value="TFP_LU_ECD_Rtv"/>
    <property type="match status" value="1"/>
</dbReference>
<feature type="transmembrane region" description="Helical" evidence="4">
    <location>
        <begin position="22"/>
        <end position="47"/>
    </location>
</feature>
<keyword evidence="2" id="KW-0325">Glycoprotein</keyword>
<dbReference type="EMBL" id="LR908105">
    <property type="protein sequence ID" value="CAD7254259.1"/>
    <property type="molecule type" value="Genomic_DNA"/>
</dbReference>
<evidence type="ECO:0000313" key="5">
    <source>
        <dbReference type="EMBL" id="CAD7254259.1"/>
    </source>
</evidence>
<feature type="non-terminal residue" evidence="5">
    <location>
        <position position="1"/>
    </location>
</feature>
<name>A0A7R9FTR7_9CRUS</name>
<feature type="region of interest" description="Disordered" evidence="3">
    <location>
        <begin position="53"/>
        <end position="97"/>
    </location>
</feature>
<dbReference type="AlphaFoldDB" id="A0A7R9FTR7"/>
<organism evidence="5">
    <name type="scientific">Darwinula stevensoni</name>
    <dbReference type="NCBI Taxonomy" id="69355"/>
    <lineage>
        <taxon>Eukaryota</taxon>
        <taxon>Metazoa</taxon>
        <taxon>Ecdysozoa</taxon>
        <taxon>Arthropoda</taxon>
        <taxon>Crustacea</taxon>
        <taxon>Oligostraca</taxon>
        <taxon>Ostracoda</taxon>
        <taxon>Podocopa</taxon>
        <taxon>Podocopida</taxon>
        <taxon>Darwinulocopina</taxon>
        <taxon>Darwinuloidea</taxon>
        <taxon>Darwinulidae</taxon>
        <taxon>Darwinula</taxon>
    </lineage>
</organism>
<keyword evidence="1" id="KW-0732">Signal</keyword>
<dbReference type="OrthoDB" id="9988013at2759"/>